<comment type="caution">
    <text evidence="1">The sequence shown here is derived from an EMBL/GenBank/DDBJ whole genome shotgun (WGS) entry which is preliminary data.</text>
</comment>
<dbReference type="RefSeq" id="WP_216835268.1">
    <property type="nucleotide sequence ID" value="NZ_JAFNJS010000001.1"/>
</dbReference>
<dbReference type="EMBL" id="JBHRSB010000001">
    <property type="protein sequence ID" value="MFC2999369.1"/>
    <property type="molecule type" value="Genomic_DNA"/>
</dbReference>
<keyword evidence="2" id="KW-1185">Reference proteome</keyword>
<organism evidence="1 2">
    <name type="scientific">Falsiroseomonas tokyonensis</name>
    <dbReference type="NCBI Taxonomy" id="430521"/>
    <lineage>
        <taxon>Bacteria</taxon>
        <taxon>Pseudomonadati</taxon>
        <taxon>Pseudomonadota</taxon>
        <taxon>Alphaproteobacteria</taxon>
        <taxon>Acetobacterales</taxon>
        <taxon>Roseomonadaceae</taxon>
        <taxon>Falsiroseomonas</taxon>
    </lineage>
</organism>
<protein>
    <submittedName>
        <fullName evidence="1">Uncharacterized protein</fullName>
    </submittedName>
</protein>
<evidence type="ECO:0000313" key="2">
    <source>
        <dbReference type="Proteomes" id="UP001595420"/>
    </source>
</evidence>
<proteinExistence type="predicted"/>
<evidence type="ECO:0000313" key="1">
    <source>
        <dbReference type="EMBL" id="MFC2999369.1"/>
    </source>
</evidence>
<name>A0ABV7BT77_9PROT</name>
<reference evidence="2" key="1">
    <citation type="journal article" date="2019" name="Int. J. Syst. Evol. Microbiol.">
        <title>The Global Catalogue of Microorganisms (GCM) 10K type strain sequencing project: providing services to taxonomists for standard genome sequencing and annotation.</title>
        <authorList>
            <consortium name="The Broad Institute Genomics Platform"/>
            <consortium name="The Broad Institute Genome Sequencing Center for Infectious Disease"/>
            <person name="Wu L."/>
            <person name="Ma J."/>
        </authorList>
    </citation>
    <scope>NUCLEOTIDE SEQUENCE [LARGE SCALE GENOMIC DNA]</scope>
    <source>
        <strain evidence="2">CGMCC 1.16855</strain>
    </source>
</reference>
<dbReference type="Proteomes" id="UP001595420">
    <property type="component" value="Unassembled WGS sequence"/>
</dbReference>
<accession>A0ABV7BT77</accession>
<sequence length="609" mass="66103">MSAITDSIFTWTFRATTGDSWGGTLVEDSTRYVVGSTLATAHGTYTIVASDPQGTDLGQFDMEEGWIAVGWYRDRTGSWMLTQLGEGSPAGLGGLGSEVDAAWNGTGWDSFGRGGADQADPGDLADSLFTWVFNADGGDALFGTLLADSVDWAPGDTLRTDHGTYRILTETPFGQDQAEAGSEGTVRTTRYWDAQAKVDFNLESGGTAATGYAGLGSELDRAWTGTAWVQVGLGGSLQADRIPDSLFDWTFQMPNGDRYFGRMVGHSTAWDVGDTVTMPGGTYTITGTASLGGQAMAHGTVWTTGGYFDASANQQLTSYSAYVLGGAPSGYGGLGSEFDYAWDGDEWDDFGRAGTVQASLEQPARFSWYFQHATSGDIYAGFAVADAGLYAIGQQIPGARGTYTIYDRSGSTSGAAEGTVWVTDYLDAQSQRWMKGRSWEQTGQPVTQAGLGQEYDYVWDGNEWDDFGQGGIYQVDVGRDGYYAWAFYSQSGDLYAGWLSEDFARFQVGDRLQGARGYYEIYAKWEHPNPTQIRDGTLWITDYYDSNSERWLPTRSWGQNGQSASEWGIGNEYEYAWTGSQWIGFGVGGIHEFDVPRGSANNPPEPFPF</sequence>
<gene>
    <name evidence="1" type="ORF">ACFOD3_05645</name>
</gene>